<dbReference type="Pfam" id="PF00672">
    <property type="entry name" value="HAMP"/>
    <property type="match status" value="1"/>
</dbReference>
<comment type="similarity">
    <text evidence="2">Belongs to the methyl-accepting chemotaxis (MCP) protein family.</text>
</comment>
<dbReference type="PRINTS" id="PR00260">
    <property type="entry name" value="CHEMTRNSDUCR"/>
</dbReference>
<dbReference type="PANTHER" id="PTHR32089:SF112">
    <property type="entry name" value="LYSOZYME-LIKE PROTEIN-RELATED"/>
    <property type="match status" value="1"/>
</dbReference>
<dbReference type="GO" id="GO:0004888">
    <property type="term" value="F:transmembrane signaling receptor activity"/>
    <property type="evidence" value="ECO:0007669"/>
    <property type="project" value="InterPro"/>
</dbReference>
<dbReference type="InterPro" id="IPR004090">
    <property type="entry name" value="Chemotax_Me-accpt_rcpt"/>
</dbReference>
<evidence type="ECO:0000256" key="4">
    <source>
        <dbReference type="SAM" id="Phobius"/>
    </source>
</evidence>
<dbReference type="OrthoDB" id="8456673at2"/>
<accession>A0A5P6P8C3</accession>
<evidence type="ECO:0000259" key="5">
    <source>
        <dbReference type="PROSITE" id="PS50111"/>
    </source>
</evidence>
<dbReference type="PANTHER" id="PTHR32089">
    <property type="entry name" value="METHYL-ACCEPTING CHEMOTAXIS PROTEIN MCPB"/>
    <property type="match status" value="1"/>
</dbReference>
<evidence type="ECO:0000256" key="2">
    <source>
        <dbReference type="ARBA" id="ARBA00029447"/>
    </source>
</evidence>
<evidence type="ECO:0000256" key="3">
    <source>
        <dbReference type="PROSITE-ProRule" id="PRU00284"/>
    </source>
</evidence>
<dbReference type="GO" id="GO:0006935">
    <property type="term" value="P:chemotaxis"/>
    <property type="evidence" value="ECO:0007669"/>
    <property type="project" value="InterPro"/>
</dbReference>
<keyword evidence="4" id="KW-0812">Transmembrane</keyword>
<dbReference type="SUPFAM" id="SSF58104">
    <property type="entry name" value="Methyl-accepting chemotaxis protein (MCP) signaling domain"/>
    <property type="match status" value="1"/>
</dbReference>
<protein>
    <submittedName>
        <fullName evidence="7">Methyl-accepting chemotaxis protein</fullName>
    </submittedName>
</protein>
<dbReference type="CDD" id="cd06225">
    <property type="entry name" value="HAMP"/>
    <property type="match status" value="1"/>
</dbReference>
<dbReference type="Gene3D" id="6.10.340.10">
    <property type="match status" value="1"/>
</dbReference>
<dbReference type="InterPro" id="IPR004089">
    <property type="entry name" value="MCPsignal_dom"/>
</dbReference>
<feature type="transmembrane region" description="Helical" evidence="4">
    <location>
        <begin position="40"/>
        <end position="63"/>
    </location>
</feature>
<name>A0A5P6P8C3_9BRAD</name>
<evidence type="ECO:0000259" key="6">
    <source>
        <dbReference type="PROSITE" id="PS50885"/>
    </source>
</evidence>
<reference evidence="8" key="1">
    <citation type="submission" date="2019-10" db="EMBL/GenBank/DDBJ databases">
        <title>Complete Genome Sequence of Bradyrhizobium betae type strain PL7HG1T.</title>
        <authorList>
            <person name="Bromfield E.S.P."/>
            <person name="Cloutier S."/>
        </authorList>
    </citation>
    <scope>NUCLEOTIDE SEQUENCE [LARGE SCALE GENOMIC DNA]</scope>
    <source>
        <strain evidence="8">PL7HG1</strain>
    </source>
</reference>
<organism evidence="7 8">
    <name type="scientific">Bradyrhizobium betae</name>
    <dbReference type="NCBI Taxonomy" id="244734"/>
    <lineage>
        <taxon>Bacteria</taxon>
        <taxon>Pseudomonadati</taxon>
        <taxon>Pseudomonadota</taxon>
        <taxon>Alphaproteobacteria</taxon>
        <taxon>Hyphomicrobiales</taxon>
        <taxon>Nitrobacteraceae</taxon>
        <taxon>Bradyrhizobium</taxon>
    </lineage>
</organism>
<dbReference type="SMART" id="SM00283">
    <property type="entry name" value="MA"/>
    <property type="match status" value="1"/>
</dbReference>
<dbReference type="PROSITE" id="PS50885">
    <property type="entry name" value="HAMP"/>
    <property type="match status" value="1"/>
</dbReference>
<dbReference type="SMART" id="SM00304">
    <property type="entry name" value="HAMP"/>
    <property type="match status" value="1"/>
</dbReference>
<keyword evidence="4" id="KW-0472">Membrane</keyword>
<dbReference type="Proteomes" id="UP000325641">
    <property type="component" value="Chromosome"/>
</dbReference>
<feature type="domain" description="HAMP" evidence="6">
    <location>
        <begin position="377"/>
        <end position="430"/>
    </location>
</feature>
<dbReference type="EMBL" id="CP044543">
    <property type="protein sequence ID" value="QFI74506.1"/>
    <property type="molecule type" value="Genomic_DNA"/>
</dbReference>
<dbReference type="AlphaFoldDB" id="A0A5P6P8C3"/>
<evidence type="ECO:0000313" key="7">
    <source>
        <dbReference type="EMBL" id="QFI74506.1"/>
    </source>
</evidence>
<dbReference type="PROSITE" id="PS50111">
    <property type="entry name" value="CHEMOTAXIS_TRANSDUC_2"/>
    <property type="match status" value="1"/>
</dbReference>
<feature type="transmembrane region" description="Helical" evidence="4">
    <location>
        <begin position="354"/>
        <end position="375"/>
    </location>
</feature>
<dbReference type="GO" id="GO:0007165">
    <property type="term" value="P:signal transduction"/>
    <property type="evidence" value="ECO:0007669"/>
    <property type="project" value="UniProtKB-KW"/>
</dbReference>
<dbReference type="InterPro" id="IPR003660">
    <property type="entry name" value="HAMP_dom"/>
</dbReference>
<dbReference type="Pfam" id="PF00015">
    <property type="entry name" value="MCPsignal"/>
    <property type="match status" value="1"/>
</dbReference>
<dbReference type="GO" id="GO:0016020">
    <property type="term" value="C:membrane"/>
    <property type="evidence" value="ECO:0007669"/>
    <property type="project" value="InterPro"/>
</dbReference>
<proteinExistence type="inferred from homology"/>
<sequence>MRLPICGAHCFPCCRASSRTLKIGLGGTSMLNRLTVSALLKAVIAITSVCVVIALSLTAYASWDRLKTANRISQIADASADLFKAMHNLRTDRSTTTRLLNATEPMDSEIEKYLRALRDAQMPAMARALELLPSMDFPQSGTMVPELSRLYKLLVEEQKQFWEDVAKPKDQRRAGLSKEYLETTQSLLDVLDKLSNTLAATVNHQDAEIDQLLSIKQSAWLLRNTAGEASLIVSTGLAAGKITPEGRYNYTQYVGGTAAMWKALELSTSGMQLPAGLASAMAAAKTAYFEPQYLALRDRLADALVKGEKAEMTANQWSPITVGRMASAVAVAESALDAAKGHTQEQRGAAQRALIVQLALLALAIGLAVGAIALVSRRVITPLNTIRDAMLKVAGGDLAVDSGYLDRQDEIGALAGALQTFKQQATEKLKIEEHERERNLGAAARQRAVEAYVGEFEGAVRKTLGELSEASGEMRKTSGDLSAVSRQTNDRVQVAGKASNDASMSVDSVAAAAEELSASINDISQQAAHAAGIASRAVTQARETDGTVQGLAQSAGRIGEVVGLINTIAAQTNLLALNATIEAARAGEAGRGFAVVASEVKSLASQTAKATEEISGQIADIQRVATDAINAIQTIGGIIGEVNEVATAIAAAVQEQGAATQEITRSTQFAAQGTKNVTDNISGVKTDADAAAAAADNVKHASEMLETQSRQLGHEVSDFLGKIRAA</sequence>
<evidence type="ECO:0000313" key="8">
    <source>
        <dbReference type="Proteomes" id="UP000325641"/>
    </source>
</evidence>
<dbReference type="KEGG" id="bbet:F8237_20090"/>
<keyword evidence="4" id="KW-1133">Transmembrane helix</keyword>
<keyword evidence="1 3" id="KW-0807">Transducer</keyword>
<dbReference type="Gene3D" id="1.10.287.950">
    <property type="entry name" value="Methyl-accepting chemotaxis protein"/>
    <property type="match status" value="1"/>
</dbReference>
<evidence type="ECO:0000256" key="1">
    <source>
        <dbReference type="ARBA" id="ARBA00023224"/>
    </source>
</evidence>
<gene>
    <name evidence="7" type="ORF">F8237_20090</name>
</gene>
<feature type="domain" description="Methyl-accepting transducer" evidence="5">
    <location>
        <begin position="463"/>
        <end position="706"/>
    </location>
</feature>